<accession>A0AA39TTN9</accession>
<evidence type="ECO:0000256" key="1">
    <source>
        <dbReference type="SAM" id="SignalP"/>
    </source>
</evidence>
<keyword evidence="1" id="KW-0732">Signal</keyword>
<evidence type="ECO:0000313" key="3">
    <source>
        <dbReference type="Proteomes" id="UP001175211"/>
    </source>
</evidence>
<dbReference type="EMBL" id="JAUEPS010000008">
    <property type="protein sequence ID" value="KAK0463244.1"/>
    <property type="molecule type" value="Genomic_DNA"/>
</dbReference>
<feature type="chain" id="PRO_5041341743" evidence="1">
    <location>
        <begin position="21"/>
        <end position="239"/>
    </location>
</feature>
<feature type="signal peptide" evidence="1">
    <location>
        <begin position="1"/>
        <end position="20"/>
    </location>
</feature>
<dbReference type="RefSeq" id="XP_060334710.1">
    <property type="nucleotide sequence ID" value="XM_060468451.1"/>
</dbReference>
<reference evidence="2" key="1">
    <citation type="submission" date="2023-06" db="EMBL/GenBank/DDBJ databases">
        <authorList>
            <consortium name="Lawrence Berkeley National Laboratory"/>
            <person name="Ahrendt S."/>
            <person name="Sahu N."/>
            <person name="Indic B."/>
            <person name="Wong-Bajracharya J."/>
            <person name="Merenyi Z."/>
            <person name="Ke H.-M."/>
            <person name="Monk M."/>
            <person name="Kocsube S."/>
            <person name="Drula E."/>
            <person name="Lipzen A."/>
            <person name="Balint B."/>
            <person name="Henrissat B."/>
            <person name="Andreopoulos B."/>
            <person name="Martin F.M."/>
            <person name="Harder C.B."/>
            <person name="Rigling D."/>
            <person name="Ford K.L."/>
            <person name="Foster G.D."/>
            <person name="Pangilinan J."/>
            <person name="Papanicolaou A."/>
            <person name="Barry K."/>
            <person name="LaButti K."/>
            <person name="Viragh M."/>
            <person name="Koriabine M."/>
            <person name="Yan M."/>
            <person name="Riley R."/>
            <person name="Champramary S."/>
            <person name="Plett K.L."/>
            <person name="Tsai I.J."/>
            <person name="Slot J."/>
            <person name="Sipos G."/>
            <person name="Plett J."/>
            <person name="Nagy L.G."/>
            <person name="Grigoriev I.V."/>
        </authorList>
    </citation>
    <scope>NUCLEOTIDE SEQUENCE</scope>
    <source>
        <strain evidence="2">CCBAS 213</strain>
    </source>
</reference>
<evidence type="ECO:0000313" key="2">
    <source>
        <dbReference type="EMBL" id="KAK0463244.1"/>
    </source>
</evidence>
<gene>
    <name evidence="2" type="ORF">EV420DRAFT_1304315</name>
</gene>
<organism evidence="2 3">
    <name type="scientific">Armillaria tabescens</name>
    <name type="common">Ringless honey mushroom</name>
    <name type="synonym">Agaricus tabescens</name>
    <dbReference type="NCBI Taxonomy" id="1929756"/>
    <lineage>
        <taxon>Eukaryota</taxon>
        <taxon>Fungi</taxon>
        <taxon>Dikarya</taxon>
        <taxon>Basidiomycota</taxon>
        <taxon>Agaricomycotina</taxon>
        <taxon>Agaricomycetes</taxon>
        <taxon>Agaricomycetidae</taxon>
        <taxon>Agaricales</taxon>
        <taxon>Marasmiineae</taxon>
        <taxon>Physalacriaceae</taxon>
        <taxon>Desarmillaria</taxon>
    </lineage>
</organism>
<sequence length="239" mass="26899">MLKTKVASFFTLADVYSVLCGDPYCTQCGDFGPLLWLPECTRCCTTCLRQAPDLLPITQHAATKALGVPKSALTHLPTVCTVPGDYGTPNKIHTARRQYLSFQYARAVAVERAGGEAQCMARISASTQRQAAYDAFMCADTNLRGHIGRYMVTAPLPYFDKHSGKADRGIYCAGCRNVVRRFNGTNTSWEQHHEDIRRQDTVYLTSDFIQHIQRDCPDGQLIWECHSKLSKRKTKSRRR</sequence>
<dbReference type="AlphaFoldDB" id="A0AA39TTN9"/>
<dbReference type="Proteomes" id="UP001175211">
    <property type="component" value="Unassembled WGS sequence"/>
</dbReference>
<comment type="caution">
    <text evidence="2">The sequence shown here is derived from an EMBL/GenBank/DDBJ whole genome shotgun (WGS) entry which is preliminary data.</text>
</comment>
<protein>
    <submittedName>
        <fullName evidence="2">Uncharacterized protein</fullName>
    </submittedName>
</protein>
<proteinExistence type="predicted"/>
<dbReference type="GeneID" id="85351999"/>
<name>A0AA39TTN9_ARMTA</name>
<keyword evidence="3" id="KW-1185">Reference proteome</keyword>